<protein>
    <submittedName>
        <fullName evidence="2">Uncharacterized protein</fullName>
    </submittedName>
</protein>
<sequence length="524" mass="58835">MQKAHSKNCKNTNNVFSINRNDNTSIFGSANENGDCEITLLAPVTGYLPVINSNDSNEWKGATVYAQALSITIPPSQNINVTIKLHSQKDENIYLTDSGKNGIFASPSYGGYTSEYQNSELLNTRRYDYNTYNIELNVKSMDGNGTAFFYNRDENNIPNDGYLSVCCSDYDGRLELFVTSGYHLDFYELYNFNGLYHPVGSLKNLSTSNVLWPSSIVATFSNCFTIVKTQETEQSLATLFFRRIDQSGGVNNVFQVPTISSPAINISNYNGYPSEVFFLASLSALPIIRVGSITSAYLNSYSFKSAINQKPLLSFNSNDTSNWRNIAIYTNALSLTFTADISIVFFNDNTLIMKDEQINQRGIMVSPSYTGFSTKLNGSKMLYQFSDNENITNKIRAVFGVKTLDENCTVYVENNQNNHTFTQNETYITTGNQINIFYEETTTQTDGFMIEYNLTSASKITILDGTAPTHVYWLDDLKNNETITVCSPDDSDTLQMFVTKEKYNGDLNLYYLYDSNQIDNCIGS</sequence>
<accession>A0AC34FDA0</accession>
<evidence type="ECO:0000313" key="2">
    <source>
        <dbReference type="WBParaSite" id="ES5_v2.g15268.t1"/>
    </source>
</evidence>
<reference evidence="2" key="1">
    <citation type="submission" date="2022-11" db="UniProtKB">
        <authorList>
            <consortium name="WormBaseParasite"/>
        </authorList>
    </citation>
    <scope>IDENTIFICATION</scope>
</reference>
<dbReference type="WBParaSite" id="ES5_v2.g15268.t1">
    <property type="protein sequence ID" value="ES5_v2.g15268.t1"/>
    <property type="gene ID" value="ES5_v2.g15268"/>
</dbReference>
<evidence type="ECO:0000313" key="1">
    <source>
        <dbReference type="Proteomes" id="UP000887579"/>
    </source>
</evidence>
<name>A0AC34FDA0_9BILA</name>
<proteinExistence type="predicted"/>
<dbReference type="Proteomes" id="UP000887579">
    <property type="component" value="Unplaced"/>
</dbReference>
<organism evidence="1 2">
    <name type="scientific">Panagrolaimus sp. ES5</name>
    <dbReference type="NCBI Taxonomy" id="591445"/>
    <lineage>
        <taxon>Eukaryota</taxon>
        <taxon>Metazoa</taxon>
        <taxon>Ecdysozoa</taxon>
        <taxon>Nematoda</taxon>
        <taxon>Chromadorea</taxon>
        <taxon>Rhabditida</taxon>
        <taxon>Tylenchina</taxon>
        <taxon>Panagrolaimomorpha</taxon>
        <taxon>Panagrolaimoidea</taxon>
        <taxon>Panagrolaimidae</taxon>
        <taxon>Panagrolaimus</taxon>
    </lineage>
</organism>